<keyword evidence="4" id="KW-1185">Reference proteome</keyword>
<sequence length="343" mass="36708">MNPKARRWFHLPGNRPIPTEKQSARSQLRLGALGATVVVLALIATGVLYALPLGRSTYTADLTEAGSIKTGDDVRVAGIPVGSVTSLELQPHGVRMRFTVKDEVFIGDQTTLDIRMLTIVGGHYVAVFPAGTAPLADAVIPPERVRLPYSLAQAFQDAAQPLRDVDGTTLRQNFAALQTSLDGSPDGLRRAGNAIESLVDVLVKQNDDVSRTLAIADEYLSAINSSKSLLGELVRTIRILETIVIDKQAEIQEALRITDEALSRLAVLAPHWDNTLKPMAQKLADTIPELQRLGDKLGGAVASVRELLARVQPLATPQGLVLDQSSTTITGPDLCVPVPGKGC</sequence>
<gene>
    <name evidence="3" type="ORF">FGL95_28070</name>
</gene>
<proteinExistence type="predicted"/>
<dbReference type="InterPro" id="IPR003399">
    <property type="entry name" value="Mce/MlaD"/>
</dbReference>
<reference evidence="3 4" key="2">
    <citation type="submission" date="2020-06" db="EMBL/GenBank/DDBJ databases">
        <title>Antribacter stalactiti gen. nov., sp. nov., a new member of the family Nacardiaceae isolated from a cave.</title>
        <authorList>
            <person name="Kim I.S."/>
        </authorList>
    </citation>
    <scope>NUCLEOTIDE SEQUENCE [LARGE SCALE GENOMIC DNA]</scope>
    <source>
        <strain evidence="3 4">YC2-7</strain>
    </source>
</reference>
<evidence type="ECO:0000259" key="2">
    <source>
        <dbReference type="Pfam" id="PF02470"/>
    </source>
</evidence>
<dbReference type="Pfam" id="PF02470">
    <property type="entry name" value="MlaD"/>
    <property type="match status" value="1"/>
</dbReference>
<keyword evidence="1" id="KW-1133">Transmembrane helix</keyword>
<feature type="transmembrane region" description="Helical" evidence="1">
    <location>
        <begin position="30"/>
        <end position="51"/>
    </location>
</feature>
<keyword evidence="1" id="KW-0812">Transmembrane</keyword>
<dbReference type="InterPro" id="IPR052336">
    <property type="entry name" value="MlaD_Phospholipid_Transporter"/>
</dbReference>
<name>A0A848KTL8_9NOCA</name>
<dbReference type="GO" id="GO:0005576">
    <property type="term" value="C:extracellular region"/>
    <property type="evidence" value="ECO:0007669"/>
    <property type="project" value="TreeGrafter"/>
</dbReference>
<evidence type="ECO:0000256" key="1">
    <source>
        <dbReference type="SAM" id="Phobius"/>
    </source>
</evidence>
<keyword evidence="1" id="KW-0472">Membrane</keyword>
<protein>
    <submittedName>
        <fullName evidence="3">MCE family protein</fullName>
    </submittedName>
</protein>
<accession>A0A848KTL8</accession>
<dbReference type="PANTHER" id="PTHR33371">
    <property type="entry name" value="INTERMEMBRANE PHOSPHOLIPID TRANSPORT SYSTEM BINDING PROTEIN MLAD-RELATED"/>
    <property type="match status" value="1"/>
</dbReference>
<dbReference type="AlphaFoldDB" id="A0A848KTL8"/>
<reference evidence="3 4" key="1">
    <citation type="submission" date="2019-05" db="EMBL/GenBank/DDBJ databases">
        <authorList>
            <person name="Lee S.D."/>
        </authorList>
    </citation>
    <scope>NUCLEOTIDE SEQUENCE [LARGE SCALE GENOMIC DNA]</scope>
    <source>
        <strain evidence="3 4">YC2-7</strain>
    </source>
</reference>
<feature type="domain" description="Mce/MlaD" evidence="2">
    <location>
        <begin position="56"/>
        <end position="129"/>
    </location>
</feature>
<evidence type="ECO:0000313" key="3">
    <source>
        <dbReference type="EMBL" id="NMN98897.1"/>
    </source>
</evidence>
<evidence type="ECO:0000313" key="4">
    <source>
        <dbReference type="Proteomes" id="UP000535543"/>
    </source>
</evidence>
<comment type="caution">
    <text evidence="3">The sequence shown here is derived from an EMBL/GenBank/DDBJ whole genome shotgun (WGS) entry which is preliminary data.</text>
</comment>
<dbReference type="Proteomes" id="UP000535543">
    <property type="component" value="Unassembled WGS sequence"/>
</dbReference>
<organism evidence="3 4">
    <name type="scientific">Antrihabitans stalactiti</name>
    <dbReference type="NCBI Taxonomy" id="2584121"/>
    <lineage>
        <taxon>Bacteria</taxon>
        <taxon>Bacillati</taxon>
        <taxon>Actinomycetota</taxon>
        <taxon>Actinomycetes</taxon>
        <taxon>Mycobacteriales</taxon>
        <taxon>Nocardiaceae</taxon>
        <taxon>Antrihabitans</taxon>
    </lineage>
</organism>
<dbReference type="PANTHER" id="PTHR33371:SF18">
    <property type="entry name" value="MCE-FAMILY PROTEIN MCE3C"/>
    <property type="match status" value="1"/>
</dbReference>
<dbReference type="EMBL" id="VCQU01000013">
    <property type="protein sequence ID" value="NMN98897.1"/>
    <property type="molecule type" value="Genomic_DNA"/>
</dbReference>